<keyword evidence="2" id="KW-1185">Reference proteome</keyword>
<organism evidence="1 2">
    <name type="scientific">Alligator mississippiensis</name>
    <name type="common">American alligator</name>
    <dbReference type="NCBI Taxonomy" id="8496"/>
    <lineage>
        <taxon>Eukaryota</taxon>
        <taxon>Metazoa</taxon>
        <taxon>Chordata</taxon>
        <taxon>Craniata</taxon>
        <taxon>Vertebrata</taxon>
        <taxon>Euteleostomi</taxon>
        <taxon>Archelosauria</taxon>
        <taxon>Archosauria</taxon>
        <taxon>Crocodylia</taxon>
        <taxon>Alligatoridae</taxon>
        <taxon>Alligatorinae</taxon>
        <taxon>Alligator</taxon>
    </lineage>
</organism>
<evidence type="ECO:0000313" key="2">
    <source>
        <dbReference type="Proteomes" id="UP000050525"/>
    </source>
</evidence>
<name>A0A151PCF1_ALLMI</name>
<dbReference type="EMBL" id="AKHW03000487">
    <property type="protein sequence ID" value="KYO46786.1"/>
    <property type="molecule type" value="Genomic_DNA"/>
</dbReference>
<accession>A0A151PCF1</accession>
<dbReference type="Proteomes" id="UP000050525">
    <property type="component" value="Unassembled WGS sequence"/>
</dbReference>
<gene>
    <name evidence="1" type="ORF">Y1Q_0014395</name>
</gene>
<reference evidence="1 2" key="1">
    <citation type="journal article" date="2012" name="Genome Biol.">
        <title>Sequencing three crocodilian genomes to illuminate the evolution of archosaurs and amniotes.</title>
        <authorList>
            <person name="St John J.A."/>
            <person name="Braun E.L."/>
            <person name="Isberg S.R."/>
            <person name="Miles L.G."/>
            <person name="Chong A.Y."/>
            <person name="Gongora J."/>
            <person name="Dalzell P."/>
            <person name="Moran C."/>
            <person name="Bed'hom B."/>
            <person name="Abzhanov A."/>
            <person name="Burgess S.C."/>
            <person name="Cooksey A.M."/>
            <person name="Castoe T.A."/>
            <person name="Crawford N.G."/>
            <person name="Densmore L.D."/>
            <person name="Drew J.C."/>
            <person name="Edwards S.V."/>
            <person name="Faircloth B.C."/>
            <person name="Fujita M.K."/>
            <person name="Greenwold M.J."/>
            <person name="Hoffmann F.G."/>
            <person name="Howard J.M."/>
            <person name="Iguchi T."/>
            <person name="Janes D.E."/>
            <person name="Khan S.Y."/>
            <person name="Kohno S."/>
            <person name="de Koning A.J."/>
            <person name="Lance S.L."/>
            <person name="McCarthy F.M."/>
            <person name="McCormack J.E."/>
            <person name="Merchant M.E."/>
            <person name="Peterson D.G."/>
            <person name="Pollock D.D."/>
            <person name="Pourmand N."/>
            <person name="Raney B.J."/>
            <person name="Roessler K.A."/>
            <person name="Sanford J.R."/>
            <person name="Sawyer R.H."/>
            <person name="Schmidt C.J."/>
            <person name="Triplett E.W."/>
            <person name="Tuberville T.D."/>
            <person name="Venegas-Anaya M."/>
            <person name="Howard J.T."/>
            <person name="Jarvis E.D."/>
            <person name="Guillette L.J.Jr."/>
            <person name="Glenn T.C."/>
            <person name="Green R.E."/>
            <person name="Ray D.A."/>
        </authorList>
    </citation>
    <scope>NUCLEOTIDE SEQUENCE [LARGE SCALE GENOMIC DNA]</scope>
    <source>
        <strain evidence="1">KSC_2009_1</strain>
    </source>
</reference>
<protein>
    <submittedName>
        <fullName evidence="1">Uncharacterized protein</fullName>
    </submittedName>
</protein>
<comment type="caution">
    <text evidence="1">The sequence shown here is derived from an EMBL/GenBank/DDBJ whole genome shotgun (WGS) entry which is preliminary data.</text>
</comment>
<sequence>MWKLSLQGNILVLGNKTADDNITKHLSQLAVLQNLLIILAEWLRTEQNKTTPRSGLKISSEAPYKKTKGSLHCHSLFCTYPVDNESDLLIKAEFSSLYKVYKKLLN</sequence>
<evidence type="ECO:0000313" key="1">
    <source>
        <dbReference type="EMBL" id="KYO46786.1"/>
    </source>
</evidence>
<dbReference type="AlphaFoldDB" id="A0A151PCF1"/>
<proteinExistence type="predicted"/>